<dbReference type="Proteomes" id="UP000031565">
    <property type="component" value="Unassembled WGS sequence"/>
</dbReference>
<reference evidence="2 3" key="1">
    <citation type="journal article" date="2015" name="MBio">
        <title>Genome sequence of the Drosophila melanogaster male-killing Spiroplasma strain MSRO endosymbiont.</title>
        <authorList>
            <person name="Paredes J.C."/>
            <person name="Herren J.K."/>
            <person name="Schupfer F."/>
            <person name="Marin R."/>
            <person name="Claverol S."/>
            <person name="Kuo C.H."/>
            <person name="Lemaitre B."/>
            <person name="Beven L."/>
        </authorList>
    </citation>
    <scope>NUCLEOTIDE SEQUENCE [LARGE SCALE GENOMIC DNA]</scope>
    <source>
        <strain evidence="2 3">MSRO</strain>
    </source>
</reference>
<gene>
    <name evidence="2" type="ORF">SMSRO_SF020550</name>
</gene>
<comment type="caution">
    <text evidence="2">The sequence shown here is derived from an EMBL/GenBank/DDBJ whole genome shotgun (WGS) entry which is preliminary data.</text>
</comment>
<evidence type="ECO:0000313" key="3">
    <source>
        <dbReference type="Proteomes" id="UP000031565"/>
    </source>
</evidence>
<feature type="domain" description="Phage terminase large subunit N-terminal" evidence="1">
    <location>
        <begin position="79"/>
        <end position="187"/>
    </location>
</feature>
<sequence length="228" mass="27159">MLNHFTYLLETPYWLLQNSNVGNKYPFAKKYELVNEINQIGTRYSGKTISNIKMFGELLKISLLIKEPICIIASMYWSKDLKDSVFQNIWNMLDENNIPYTINLSNFTFTLSNGSKIYCKGLHSPSRKEKLKAFADLNKYKLVIDWREECDQFQQKDLSDLEFAIRGYQNKITINTCNPESLKRYIVGYCNELMPFDEQIMRSKYEQIKYIEKWNMKIIIHYSSWRLN</sequence>
<accession>A0A2P6FFB9</accession>
<dbReference type="RefSeq" id="WP_040094145.1">
    <property type="nucleotide sequence ID" value="NZ_CM020866.1"/>
</dbReference>
<dbReference type="Gene3D" id="3.40.50.300">
    <property type="entry name" value="P-loop containing nucleotide triphosphate hydrolases"/>
    <property type="match status" value="1"/>
</dbReference>
<evidence type="ECO:0000313" key="2">
    <source>
        <dbReference type="EMBL" id="PQM32155.1"/>
    </source>
</evidence>
<evidence type="ECO:0000259" key="1">
    <source>
        <dbReference type="Pfam" id="PF04466"/>
    </source>
</evidence>
<dbReference type="AlphaFoldDB" id="A0A2P6FFB9"/>
<keyword evidence="3" id="KW-1185">Reference proteome</keyword>
<protein>
    <submittedName>
        <fullName evidence="2">Phage terminase large subunit</fullName>
    </submittedName>
</protein>
<dbReference type="EMBL" id="JTLV02000001">
    <property type="protein sequence ID" value="PQM32155.1"/>
    <property type="molecule type" value="Genomic_DNA"/>
</dbReference>
<dbReference type="InterPro" id="IPR035412">
    <property type="entry name" value="Terminase_L_N"/>
</dbReference>
<dbReference type="Pfam" id="PF04466">
    <property type="entry name" value="Terminase_3"/>
    <property type="match status" value="1"/>
</dbReference>
<proteinExistence type="predicted"/>
<dbReference type="OrthoDB" id="389914at2"/>
<name>A0A2P6FFB9_9MOLU</name>
<organism evidence="2 3">
    <name type="scientific">Spiroplasma poulsonii</name>
    <dbReference type="NCBI Taxonomy" id="2138"/>
    <lineage>
        <taxon>Bacteria</taxon>
        <taxon>Bacillati</taxon>
        <taxon>Mycoplasmatota</taxon>
        <taxon>Mollicutes</taxon>
        <taxon>Entomoplasmatales</taxon>
        <taxon>Spiroplasmataceae</taxon>
        <taxon>Spiroplasma</taxon>
    </lineage>
</organism>
<dbReference type="InterPro" id="IPR027417">
    <property type="entry name" value="P-loop_NTPase"/>
</dbReference>